<keyword evidence="2" id="KW-1185">Reference proteome</keyword>
<dbReference type="EMBL" id="CP067089">
    <property type="protein sequence ID" value="QQO10207.1"/>
    <property type="molecule type" value="Genomic_DNA"/>
</dbReference>
<gene>
    <name evidence="1" type="ORF">JFL75_04600</name>
</gene>
<dbReference type="InterPro" id="IPR051246">
    <property type="entry name" value="WDR48"/>
</dbReference>
<accession>A0A7T7XPW6</accession>
<reference evidence="1" key="1">
    <citation type="submission" date="2021-01" db="EMBL/GenBank/DDBJ databases">
        <title>Description of Breznakiella homolactica.</title>
        <authorList>
            <person name="Song Y."/>
            <person name="Brune A."/>
        </authorList>
    </citation>
    <scope>NUCLEOTIDE SEQUENCE</scope>
    <source>
        <strain evidence="1">RmG30</strain>
    </source>
</reference>
<dbReference type="GO" id="GO:0043130">
    <property type="term" value="F:ubiquitin binding"/>
    <property type="evidence" value="ECO:0007669"/>
    <property type="project" value="TreeGrafter"/>
</dbReference>
<organism evidence="1 2">
    <name type="scientific">Breznakiella homolactica</name>
    <dbReference type="NCBI Taxonomy" id="2798577"/>
    <lineage>
        <taxon>Bacteria</taxon>
        <taxon>Pseudomonadati</taxon>
        <taxon>Spirochaetota</taxon>
        <taxon>Spirochaetia</taxon>
        <taxon>Spirochaetales</taxon>
        <taxon>Breznakiellaceae</taxon>
        <taxon>Breznakiella</taxon>
    </lineage>
</organism>
<dbReference type="InterPro" id="IPR011050">
    <property type="entry name" value="Pectin_lyase_fold/virulence"/>
</dbReference>
<dbReference type="RefSeq" id="WP_215627511.1">
    <property type="nucleotide sequence ID" value="NZ_CP067089.2"/>
</dbReference>
<dbReference type="PROSITE" id="PS51257">
    <property type="entry name" value="PROKAR_LIPOPROTEIN"/>
    <property type="match status" value="1"/>
</dbReference>
<proteinExistence type="predicted"/>
<dbReference type="SMART" id="SM00710">
    <property type="entry name" value="PbH1"/>
    <property type="match status" value="6"/>
</dbReference>
<dbReference type="Gene3D" id="2.160.20.10">
    <property type="entry name" value="Single-stranded right-handed beta-helix, Pectin lyase-like"/>
    <property type="match status" value="1"/>
</dbReference>
<dbReference type="GO" id="GO:0000724">
    <property type="term" value="P:double-strand break repair via homologous recombination"/>
    <property type="evidence" value="ECO:0007669"/>
    <property type="project" value="TreeGrafter"/>
</dbReference>
<dbReference type="PANTHER" id="PTHR19862:SF14">
    <property type="entry name" value="WD REPEAT-CONTAINING PROTEIN 48"/>
    <property type="match status" value="1"/>
</dbReference>
<dbReference type="Proteomes" id="UP000595917">
    <property type="component" value="Chromosome"/>
</dbReference>
<dbReference type="KEGG" id="bhc:JFL75_04600"/>
<dbReference type="InterPro" id="IPR006626">
    <property type="entry name" value="PbH1"/>
</dbReference>
<evidence type="ECO:0000313" key="1">
    <source>
        <dbReference type="EMBL" id="QQO10207.1"/>
    </source>
</evidence>
<dbReference type="PANTHER" id="PTHR19862">
    <property type="entry name" value="WD REPEAT-CONTAINING PROTEIN 48"/>
    <property type="match status" value="1"/>
</dbReference>
<name>A0A7T7XPW6_9SPIR</name>
<protein>
    <submittedName>
        <fullName evidence="1">Uncharacterized protein</fullName>
    </submittedName>
</protein>
<dbReference type="AlphaFoldDB" id="A0A7T7XPW6"/>
<dbReference type="SUPFAM" id="SSF51126">
    <property type="entry name" value="Pectin lyase-like"/>
    <property type="match status" value="1"/>
</dbReference>
<sequence length="735" mass="75109">MKHSNFVMNILYAAVLPVAAAVFLFVSACGNITAPSDGTGTIQGESLTIRITGPGADSRTAIPSDAIGFTVDKYEVGLYKSTTPELIGTLATVENPGASESLTLSVREGGTSLQVIVRAYRGSTVAAIGRTSLTNADIAAGNSVTVTVSPVGEGTGSVRLGVTFPASAEITKVTADLDCGGASFTHTFGDGSTLINPQKIIVTFSSVGVGAGRLKLSFYRSGDVPAAVFSESVNVWQNAETDTWILPGMNISQSLDLSASDFYDTTVNITGLTAAFTSGGNNEITFSSEQTSYTINNPGSSQTNLFVSFALPMEGQNFTVTRGGTTQSFTYSGGRYTGTIPLTGGYNNIIITVTAPNKVSLKRYFIYFGNSDIYVSSNGSDTTGLGTSASPFKTVGKALSMVSGQRSIIPTATIHISGILNTIDEYSSSTTTPQTNIYIAGQSTYPDLTFQGGPSPGIIDGSGSGKNIMMIANGANVTMGSNLTLQNGTSSTSGGGVYIWGGSTFTMTGGVITGNEATLGNGGGVCISGAGSTFTMKGSAAIYRNQCISSSYGGAGIYVGSGASFSMSENAQIYGNTGGKFGGGVFVVDEAAFTMEGGTIGKNVSPNTSNSGGGVCVYRGSTFTMSGNALIAYNEAETNGGGVYVFSGNPDPIPCVFTMTGSARIENNKAVQYGGGVSVVSRNAKISTFTMATTNRVQNNQAASGGGVHNSSGILTGVAEGSTVINNTTPQIYIE</sequence>
<dbReference type="InterPro" id="IPR012334">
    <property type="entry name" value="Pectin_lyas_fold"/>
</dbReference>
<evidence type="ECO:0000313" key="2">
    <source>
        <dbReference type="Proteomes" id="UP000595917"/>
    </source>
</evidence>